<evidence type="ECO:0000313" key="3">
    <source>
        <dbReference type="EMBL" id="EAU62461.1"/>
    </source>
</evidence>
<evidence type="ECO:0000313" key="4">
    <source>
        <dbReference type="Proteomes" id="UP000032702"/>
    </source>
</evidence>
<dbReference type="AlphaFoldDB" id="Q08PQ4"/>
<proteinExistence type="predicted"/>
<dbReference type="PATRIC" id="fig|378806.16.peg.1218"/>
<keyword evidence="1" id="KW-0175">Coiled coil</keyword>
<sequence>MEGLPRRSTMFDPSGNDPISPAMQDLLKLFGQDLAAVKFPDVDRGVLEEAAARVKQKAEEVARAQAALEAARQSLYEGQEALLQKGQRALAYARIFAEEDAELSAKLDGISLPRPVRKAPRVEGVPVQEPQAVPGEDAAPRRRGRPPKARASAPLFAEGASPEAIAAVEAESANGVLHTA</sequence>
<feature type="coiled-coil region" evidence="1">
    <location>
        <begin position="47"/>
        <end position="74"/>
    </location>
</feature>
<gene>
    <name evidence="3" type="ORF">STIAU_3127</name>
</gene>
<evidence type="ECO:0000256" key="2">
    <source>
        <dbReference type="SAM" id="MobiDB-lite"/>
    </source>
</evidence>
<organism evidence="3 4">
    <name type="scientific">Stigmatella aurantiaca (strain DW4/3-1)</name>
    <dbReference type="NCBI Taxonomy" id="378806"/>
    <lineage>
        <taxon>Bacteria</taxon>
        <taxon>Pseudomonadati</taxon>
        <taxon>Myxococcota</taxon>
        <taxon>Myxococcia</taxon>
        <taxon>Myxococcales</taxon>
        <taxon>Cystobacterineae</taxon>
        <taxon>Archangiaceae</taxon>
        <taxon>Stigmatella</taxon>
    </lineage>
</organism>
<dbReference type="Proteomes" id="UP000032702">
    <property type="component" value="Unassembled WGS sequence"/>
</dbReference>
<protein>
    <submittedName>
        <fullName evidence="3">Uncharacterized protein</fullName>
    </submittedName>
</protein>
<dbReference type="EMBL" id="AAMD01000235">
    <property type="protein sequence ID" value="EAU62461.1"/>
    <property type="molecule type" value="Genomic_DNA"/>
</dbReference>
<comment type="caution">
    <text evidence="3">The sequence shown here is derived from an EMBL/GenBank/DDBJ whole genome shotgun (WGS) entry which is preliminary data.</text>
</comment>
<name>Q08PQ4_STIAD</name>
<reference evidence="3 4" key="1">
    <citation type="submission" date="2006-04" db="EMBL/GenBank/DDBJ databases">
        <authorList>
            <person name="Nierman W.C."/>
        </authorList>
    </citation>
    <scope>NUCLEOTIDE SEQUENCE [LARGE SCALE GENOMIC DNA]</scope>
    <source>
        <strain evidence="3 4">DW4/3-1</strain>
    </source>
</reference>
<feature type="region of interest" description="Disordered" evidence="2">
    <location>
        <begin position="119"/>
        <end position="156"/>
    </location>
</feature>
<accession>Q08PQ4</accession>
<evidence type="ECO:0000256" key="1">
    <source>
        <dbReference type="SAM" id="Coils"/>
    </source>
</evidence>